<gene>
    <name evidence="6" type="ORF">UFOPK1762_02049</name>
    <name evidence="7" type="ORF">UFOPK2969_01736</name>
    <name evidence="4" type="ORF">UFOPK3331_00223</name>
    <name evidence="8" type="ORF">UFOPK3785_01259</name>
    <name evidence="5" type="ORF">UFOPK4201_01450</name>
</gene>
<dbReference type="SUPFAM" id="SSF69047">
    <property type="entry name" value="Hypothetical protein YjbJ"/>
    <property type="match status" value="1"/>
</dbReference>
<evidence type="ECO:0000313" key="6">
    <source>
        <dbReference type="EMBL" id="CAB4602795.1"/>
    </source>
</evidence>
<feature type="compositionally biased region" description="Basic and acidic residues" evidence="2">
    <location>
        <begin position="30"/>
        <end position="51"/>
    </location>
</feature>
<reference evidence="6" key="1">
    <citation type="submission" date="2020-05" db="EMBL/GenBank/DDBJ databases">
        <authorList>
            <person name="Chiriac C."/>
            <person name="Salcher M."/>
            <person name="Ghai R."/>
            <person name="Kavagutti S V."/>
        </authorList>
    </citation>
    <scope>NUCLEOTIDE SEQUENCE</scope>
</reference>
<dbReference type="EMBL" id="CAFBNJ010000068">
    <property type="protein sequence ID" value="CAB4957658.1"/>
    <property type="molecule type" value="Genomic_DNA"/>
</dbReference>
<organism evidence="6">
    <name type="scientific">freshwater metagenome</name>
    <dbReference type="NCBI Taxonomy" id="449393"/>
    <lineage>
        <taxon>unclassified sequences</taxon>
        <taxon>metagenomes</taxon>
        <taxon>ecological metagenomes</taxon>
    </lineage>
</organism>
<comment type="similarity">
    <text evidence="1">Belongs to the UPF0337 (CsbD) family.</text>
</comment>
<feature type="domain" description="CsbD-like" evidence="3">
    <location>
        <begin position="3"/>
        <end position="50"/>
    </location>
</feature>
<dbReference type="InterPro" id="IPR036629">
    <property type="entry name" value="YjbJ_sf"/>
</dbReference>
<evidence type="ECO:0000259" key="3">
    <source>
        <dbReference type="Pfam" id="PF05532"/>
    </source>
</evidence>
<evidence type="ECO:0000313" key="4">
    <source>
        <dbReference type="EMBL" id="CAB4331482.1"/>
    </source>
</evidence>
<dbReference type="EMBL" id="CAESAL010000004">
    <property type="protein sequence ID" value="CAB4331482.1"/>
    <property type="molecule type" value="Genomic_DNA"/>
</dbReference>
<accession>A0A6J6GV27</accession>
<evidence type="ECO:0000256" key="2">
    <source>
        <dbReference type="SAM" id="MobiDB-lite"/>
    </source>
</evidence>
<protein>
    <submittedName>
        <fullName evidence="6">Unannotated protein</fullName>
    </submittedName>
</protein>
<evidence type="ECO:0000313" key="7">
    <source>
        <dbReference type="EMBL" id="CAB4806024.1"/>
    </source>
</evidence>
<dbReference type="EMBL" id="CAFAAD010000198">
    <property type="protein sequence ID" value="CAB4806024.1"/>
    <property type="molecule type" value="Genomic_DNA"/>
</dbReference>
<sequence length="64" mass="6876">MGAKSDQVKGKAKEVVGSTIGNEDLEAEGTADRKAGEMKEKAGEIEDKVEGVIDQVKESLRKEK</sequence>
<proteinExistence type="inferred from homology"/>
<dbReference type="EMBL" id="CAEUNJ010000069">
    <property type="protein sequence ID" value="CAB4372387.1"/>
    <property type="molecule type" value="Genomic_DNA"/>
</dbReference>
<dbReference type="InterPro" id="IPR008462">
    <property type="entry name" value="CsbD"/>
</dbReference>
<feature type="compositionally biased region" description="Basic and acidic residues" evidence="2">
    <location>
        <begin position="1"/>
        <end position="14"/>
    </location>
</feature>
<dbReference type="EMBL" id="CAEZTY010000153">
    <property type="protein sequence ID" value="CAB4602795.1"/>
    <property type="molecule type" value="Genomic_DNA"/>
</dbReference>
<name>A0A6J6GV27_9ZZZZ</name>
<evidence type="ECO:0000313" key="8">
    <source>
        <dbReference type="EMBL" id="CAB4957658.1"/>
    </source>
</evidence>
<evidence type="ECO:0000313" key="5">
    <source>
        <dbReference type="EMBL" id="CAB4372387.1"/>
    </source>
</evidence>
<dbReference type="AlphaFoldDB" id="A0A6J6GV27"/>
<evidence type="ECO:0000256" key="1">
    <source>
        <dbReference type="ARBA" id="ARBA00009129"/>
    </source>
</evidence>
<dbReference type="Pfam" id="PF05532">
    <property type="entry name" value="CsbD"/>
    <property type="match status" value="1"/>
</dbReference>
<dbReference type="Gene3D" id="1.10.1470.10">
    <property type="entry name" value="YjbJ"/>
    <property type="match status" value="1"/>
</dbReference>
<feature type="region of interest" description="Disordered" evidence="2">
    <location>
        <begin position="1"/>
        <end position="51"/>
    </location>
</feature>